<keyword evidence="6 8" id="KW-0472">Membrane</keyword>
<evidence type="ECO:0000313" key="10">
    <source>
        <dbReference type="EMBL" id="GBF42758.1"/>
    </source>
</evidence>
<organism evidence="10 11">
    <name type="scientific">Leptospira ellinghausenii</name>
    <dbReference type="NCBI Taxonomy" id="1917822"/>
    <lineage>
        <taxon>Bacteria</taxon>
        <taxon>Pseudomonadati</taxon>
        <taxon>Spirochaetota</taxon>
        <taxon>Spirochaetia</taxon>
        <taxon>Leptospirales</taxon>
        <taxon>Leptospiraceae</taxon>
        <taxon>Leptospira</taxon>
    </lineage>
</organism>
<feature type="coiled-coil region" evidence="7">
    <location>
        <begin position="306"/>
        <end position="354"/>
    </location>
</feature>
<dbReference type="PANTHER" id="PTHR43156:SF2">
    <property type="entry name" value="STAGE II SPORULATION PROTEIN E"/>
    <property type="match status" value="1"/>
</dbReference>
<feature type="domain" description="PPM-type phosphatase" evidence="9">
    <location>
        <begin position="363"/>
        <end position="581"/>
    </location>
</feature>
<evidence type="ECO:0000256" key="5">
    <source>
        <dbReference type="ARBA" id="ARBA00022989"/>
    </source>
</evidence>
<evidence type="ECO:0000256" key="6">
    <source>
        <dbReference type="ARBA" id="ARBA00023136"/>
    </source>
</evidence>
<comment type="caution">
    <text evidence="10">The sequence shown here is derived from an EMBL/GenBank/DDBJ whole genome shotgun (WGS) entry which is preliminary data.</text>
</comment>
<dbReference type="PANTHER" id="PTHR43156">
    <property type="entry name" value="STAGE II SPORULATION PROTEIN E-RELATED"/>
    <property type="match status" value="1"/>
</dbReference>
<keyword evidence="3 8" id="KW-0812">Transmembrane</keyword>
<feature type="transmembrane region" description="Helical" evidence="8">
    <location>
        <begin position="159"/>
        <end position="183"/>
    </location>
</feature>
<dbReference type="Pfam" id="PF05231">
    <property type="entry name" value="MASE1"/>
    <property type="match status" value="1"/>
</dbReference>
<dbReference type="InterPro" id="IPR052016">
    <property type="entry name" value="Bact_Sigma-Reg"/>
</dbReference>
<dbReference type="Pfam" id="PF07228">
    <property type="entry name" value="SpoIIE"/>
    <property type="match status" value="1"/>
</dbReference>
<dbReference type="AlphaFoldDB" id="A0A2P2DDT1"/>
<evidence type="ECO:0000256" key="8">
    <source>
        <dbReference type="SAM" id="Phobius"/>
    </source>
</evidence>
<feature type="transmembrane region" description="Helical" evidence="8">
    <location>
        <begin position="274"/>
        <end position="292"/>
    </location>
</feature>
<keyword evidence="4" id="KW-0378">Hydrolase</keyword>
<feature type="transmembrane region" description="Helical" evidence="8">
    <location>
        <begin position="121"/>
        <end position="147"/>
    </location>
</feature>
<dbReference type="EMBL" id="BFAZ01000009">
    <property type="protein sequence ID" value="GBF42758.1"/>
    <property type="molecule type" value="Genomic_DNA"/>
</dbReference>
<evidence type="ECO:0000256" key="4">
    <source>
        <dbReference type="ARBA" id="ARBA00022801"/>
    </source>
</evidence>
<feature type="transmembrane region" description="Helical" evidence="8">
    <location>
        <begin position="195"/>
        <end position="213"/>
    </location>
</feature>
<reference evidence="11" key="1">
    <citation type="journal article" date="2019" name="Microbiol. Immunol.">
        <title>Molecular and phenotypic characterization of Leptospira johnsonii sp. nov., Leptospira ellinghausenii sp. nov. and Leptospira ryugenii sp. nov. isolated from soil and water in Japan.</title>
        <authorList>
            <person name="Masuzawa T."/>
            <person name="Saito M."/>
            <person name="Nakao R."/>
            <person name="Nikaido Y."/>
            <person name="Matsumoto M."/>
            <person name="Ogawa M."/>
            <person name="Yokoyama M."/>
            <person name="Hidaka Y."/>
            <person name="Tomita J."/>
            <person name="Sakakibara K."/>
            <person name="Suzuki K."/>
            <person name="Yasuda S."/>
            <person name="Sato H."/>
            <person name="Yamaguchi M."/>
            <person name="Yoshida S.I."/>
            <person name="Koizumi N."/>
            <person name="Kawamura Y."/>
        </authorList>
    </citation>
    <scope>NUCLEOTIDE SEQUENCE [LARGE SCALE GENOMIC DNA]</scope>
    <source>
        <strain evidence="11">E18</strain>
    </source>
</reference>
<comment type="subcellular location">
    <subcellularLocation>
        <location evidence="1">Cell membrane</location>
        <topology evidence="1">Multi-pass membrane protein</topology>
    </subcellularLocation>
</comment>
<evidence type="ECO:0000256" key="1">
    <source>
        <dbReference type="ARBA" id="ARBA00004651"/>
    </source>
</evidence>
<evidence type="ECO:0000256" key="3">
    <source>
        <dbReference type="ARBA" id="ARBA00022692"/>
    </source>
</evidence>
<sequence>MGKVSYRMKTVHTTRILLWTPIILIGYFISAQIGFNIAFLNSQVSPVWPPEGVGLASLLLLGPAALPGIYLGATLANFYNNPHFQTAFIIGIGNTLSSYVNYRIIKRVTEKTDPLYSTKDLIYFLSIGTFPGSFLSAVMGVTSLWYWDFLSSELYFNVFFTWFSGEMLGFLIVAPLLYVWFYPKSKLNLDLSKQLELFLWLIIVYISGSIAFSDEWPLLFVPIPFVIVTSIRFRQFGATLSTVVLSYIAVTLTIEGKGVFARRDASGLSINDSLIFLDAFLFCISGIAYFLVTATRERERAQETSLKSLQVLNELKEKANEELELKVLERTAVIEEQRIEIEKQLDMAKRIQESLFPQKEILPNGVEIEFKNIPMMKVGGDLYDIVWRPDKQELGVFICDVSGHGIPAALLSALVKTSLEKWKEDPSDLKENLESIRNQIIPNLREHFVTASLLHLHTDTGVLTFARAGHFPLFIIRKSGALVSLKPMGRIITPIFDILAEEEKFQLERGDLIVMLTDGLTEAREPDTLQMFGEDKLLRLVTDLRSKPLLTIRDEVFQSVIQLSGGIRAIQDDLTLGLIRYTGINEEMTKF</sequence>
<gene>
    <name evidence="10" type="ORF">LPTSP2_20480</name>
</gene>
<proteinExistence type="predicted"/>
<protein>
    <submittedName>
        <fullName evidence="10">Serine phosphatase RsbU</fullName>
    </submittedName>
</protein>
<dbReference type="SMART" id="SM00331">
    <property type="entry name" value="PP2C_SIG"/>
    <property type="match status" value="1"/>
</dbReference>
<dbReference type="Proteomes" id="UP000245206">
    <property type="component" value="Unassembled WGS sequence"/>
</dbReference>
<dbReference type="InterPro" id="IPR001932">
    <property type="entry name" value="PPM-type_phosphatase-like_dom"/>
</dbReference>
<feature type="transmembrane region" description="Helical" evidence="8">
    <location>
        <begin position="16"/>
        <end position="40"/>
    </location>
</feature>
<dbReference type="GO" id="GO:0005886">
    <property type="term" value="C:plasma membrane"/>
    <property type="evidence" value="ECO:0007669"/>
    <property type="project" value="UniProtKB-SubCell"/>
</dbReference>
<dbReference type="Gene3D" id="3.60.40.10">
    <property type="entry name" value="PPM-type phosphatase domain"/>
    <property type="match status" value="1"/>
</dbReference>
<evidence type="ECO:0000256" key="2">
    <source>
        <dbReference type="ARBA" id="ARBA00022475"/>
    </source>
</evidence>
<dbReference type="SUPFAM" id="SSF81606">
    <property type="entry name" value="PP2C-like"/>
    <property type="match status" value="1"/>
</dbReference>
<keyword evidence="5 8" id="KW-1133">Transmembrane helix</keyword>
<name>A0A2P2DDT1_9LEPT</name>
<dbReference type="InterPro" id="IPR036457">
    <property type="entry name" value="PPM-type-like_dom_sf"/>
</dbReference>
<dbReference type="InterPro" id="IPR007895">
    <property type="entry name" value="MASE1"/>
</dbReference>
<evidence type="ECO:0000256" key="7">
    <source>
        <dbReference type="SAM" id="Coils"/>
    </source>
</evidence>
<dbReference type="GO" id="GO:0016791">
    <property type="term" value="F:phosphatase activity"/>
    <property type="evidence" value="ECO:0007669"/>
    <property type="project" value="TreeGrafter"/>
</dbReference>
<evidence type="ECO:0000259" key="9">
    <source>
        <dbReference type="SMART" id="SM00331"/>
    </source>
</evidence>
<keyword evidence="7" id="KW-0175">Coiled coil</keyword>
<feature type="transmembrane region" description="Helical" evidence="8">
    <location>
        <begin position="233"/>
        <end position="254"/>
    </location>
</feature>
<keyword evidence="11" id="KW-1185">Reference proteome</keyword>
<feature type="transmembrane region" description="Helical" evidence="8">
    <location>
        <begin position="52"/>
        <end position="71"/>
    </location>
</feature>
<accession>A0A2P2DDT1</accession>
<evidence type="ECO:0000313" key="11">
    <source>
        <dbReference type="Proteomes" id="UP000245206"/>
    </source>
</evidence>
<keyword evidence="2" id="KW-1003">Cell membrane</keyword>